<sequence length="601" mass="71018">MGFIIDSRDMHFKFLSILNQVYKYELEDKIVRKKLFADKSNIINDFNELINKDNEKNVCITKPRRFGKTSIGAMLVTYYSKGIDSKEIFDQLKVSQGKSSNEELNKLERKQYVEFQNKYHTLYFNFSNDVDGHYTLDEYLASINQDLKNDIKKLYPNSEILKNYNDKIFKNLQSLSSELIEQFVLIIDEWDYIITNKKFSYDERNRYISFLKDLIKDKSYNAFTYMTGITPIAKELSQSSINCFNEYSILNDDMYYQYFGFTEQEVRDFCKDNKSITYEKLEDWYNGYKGPNGEKIFNTWSVCQALSKNKICNYWNNSGRSDELISIINFNINGIKDEILELIRDKKLSQKVHIYGAEDQQKESERNEKKSEDKMKEELYSKMVTFGYLSYYNGKISIPNKELLEKFKILLGSKGDLKYYYDMINNSDEMIKATLNKDTKTMCEILEKSHIIKVMPKDKIDHSILKRILDFVYFNIRIKYKYGEEINAGKGTVDLIYYPKNKKEPVIIIELKVNSLAETAVKQIHSKKYYNNLKEDGYIGNVLLVGIGYKSQDKTYTCMVEERDCDFKFLYKSKSSSKSFNKKRKISDYGMSKRLKKIPLR</sequence>
<protein>
    <recommendedName>
        <fullName evidence="1">AAA-ATPase-like domain-containing protein</fullName>
    </recommendedName>
</protein>
<dbReference type="Pfam" id="PF08011">
    <property type="entry name" value="PDDEXK_9"/>
    <property type="match status" value="1"/>
</dbReference>
<dbReference type="OrthoDB" id="2143434at2759"/>
<evidence type="ECO:0000313" key="2">
    <source>
        <dbReference type="EMBL" id="ORX76576.1"/>
    </source>
</evidence>
<evidence type="ECO:0000313" key="3">
    <source>
        <dbReference type="Proteomes" id="UP000193944"/>
    </source>
</evidence>
<dbReference type="PANTHER" id="PTHR34825:SF1">
    <property type="entry name" value="AAA-ATPASE-LIKE DOMAIN-CONTAINING PROTEIN"/>
    <property type="match status" value="1"/>
</dbReference>
<dbReference type="InterPro" id="IPR012547">
    <property type="entry name" value="PDDEXK_9"/>
</dbReference>
<dbReference type="STRING" id="1754192.A0A1Y1WTL0"/>
<dbReference type="Proteomes" id="UP000193944">
    <property type="component" value="Unassembled WGS sequence"/>
</dbReference>
<dbReference type="EMBL" id="MCFG01000291">
    <property type="protein sequence ID" value="ORX76576.1"/>
    <property type="molecule type" value="Genomic_DNA"/>
</dbReference>
<keyword evidence="3" id="KW-1185">Reference proteome</keyword>
<name>A0A1Y1WTL0_9FUNG</name>
<dbReference type="InterPro" id="IPR027417">
    <property type="entry name" value="P-loop_NTPase"/>
</dbReference>
<dbReference type="Pfam" id="PF09820">
    <property type="entry name" value="AAA-ATPase_like"/>
    <property type="match status" value="1"/>
</dbReference>
<dbReference type="Gene3D" id="3.40.50.300">
    <property type="entry name" value="P-loop containing nucleotide triphosphate hydrolases"/>
    <property type="match status" value="1"/>
</dbReference>
<evidence type="ECO:0000259" key="1">
    <source>
        <dbReference type="Pfam" id="PF09820"/>
    </source>
</evidence>
<organism evidence="2 3">
    <name type="scientific">Anaeromyces robustus</name>
    <dbReference type="NCBI Taxonomy" id="1754192"/>
    <lineage>
        <taxon>Eukaryota</taxon>
        <taxon>Fungi</taxon>
        <taxon>Fungi incertae sedis</taxon>
        <taxon>Chytridiomycota</taxon>
        <taxon>Chytridiomycota incertae sedis</taxon>
        <taxon>Neocallimastigomycetes</taxon>
        <taxon>Neocallimastigales</taxon>
        <taxon>Neocallimastigaceae</taxon>
        <taxon>Anaeromyces</taxon>
    </lineage>
</organism>
<reference evidence="2 3" key="1">
    <citation type="submission" date="2016-08" db="EMBL/GenBank/DDBJ databases">
        <title>A Parts List for Fungal Cellulosomes Revealed by Comparative Genomics.</title>
        <authorList>
            <consortium name="DOE Joint Genome Institute"/>
            <person name="Haitjema C.H."/>
            <person name="Gilmore S.P."/>
            <person name="Henske J.K."/>
            <person name="Solomon K.V."/>
            <person name="De Groot R."/>
            <person name="Kuo A."/>
            <person name="Mondo S.J."/>
            <person name="Salamov A.A."/>
            <person name="Labutti K."/>
            <person name="Zhao Z."/>
            <person name="Chiniquy J."/>
            <person name="Barry K."/>
            <person name="Brewer H.M."/>
            <person name="Purvine S.O."/>
            <person name="Wright A.T."/>
            <person name="Boxma B."/>
            <person name="Van Alen T."/>
            <person name="Hackstein J.H."/>
            <person name="Baker S.E."/>
            <person name="Grigoriev I.V."/>
            <person name="O'Malley M.A."/>
        </authorList>
    </citation>
    <scope>NUCLEOTIDE SEQUENCE [LARGE SCALE GENOMIC DNA]</scope>
    <source>
        <strain evidence="2 3">S4</strain>
    </source>
</reference>
<dbReference type="InterPro" id="IPR018631">
    <property type="entry name" value="AAA-ATPase-like_dom"/>
</dbReference>
<dbReference type="AlphaFoldDB" id="A0A1Y1WTL0"/>
<feature type="domain" description="AAA-ATPase-like" evidence="1">
    <location>
        <begin position="33"/>
        <end position="235"/>
    </location>
</feature>
<gene>
    <name evidence="2" type="ORF">BCR32DRAFT_75603</name>
</gene>
<accession>A0A1Y1WTL0</accession>
<proteinExistence type="predicted"/>
<comment type="caution">
    <text evidence="2">The sequence shown here is derived from an EMBL/GenBank/DDBJ whole genome shotgun (WGS) entry which is preliminary data.</text>
</comment>
<reference evidence="2 3" key="2">
    <citation type="submission" date="2016-08" db="EMBL/GenBank/DDBJ databases">
        <title>Pervasive Adenine N6-methylation of Active Genes in Fungi.</title>
        <authorList>
            <consortium name="DOE Joint Genome Institute"/>
            <person name="Mondo S.J."/>
            <person name="Dannebaum R.O."/>
            <person name="Kuo R.C."/>
            <person name="Labutti K."/>
            <person name="Haridas S."/>
            <person name="Kuo A."/>
            <person name="Salamov A."/>
            <person name="Ahrendt S.R."/>
            <person name="Lipzen A."/>
            <person name="Sullivan W."/>
            <person name="Andreopoulos W.B."/>
            <person name="Clum A."/>
            <person name="Lindquist E."/>
            <person name="Daum C."/>
            <person name="Ramamoorthy G.K."/>
            <person name="Gryganskyi A."/>
            <person name="Culley D."/>
            <person name="Magnuson J.K."/>
            <person name="James T.Y."/>
            <person name="O'Malley M.A."/>
            <person name="Stajich J.E."/>
            <person name="Spatafora J.W."/>
            <person name="Visel A."/>
            <person name="Grigoriev I.V."/>
        </authorList>
    </citation>
    <scope>NUCLEOTIDE SEQUENCE [LARGE SCALE GENOMIC DNA]</scope>
    <source>
        <strain evidence="2 3">S4</strain>
    </source>
</reference>
<dbReference type="PANTHER" id="PTHR34825">
    <property type="entry name" value="CONSERVED PROTEIN, WITH A WEAK D-GALACTARATE DEHYDRATASE/ALTRONATE HYDROLASE DOMAIN"/>
    <property type="match status" value="1"/>
</dbReference>
<dbReference type="SUPFAM" id="SSF52540">
    <property type="entry name" value="P-loop containing nucleoside triphosphate hydrolases"/>
    <property type="match status" value="1"/>
</dbReference>